<evidence type="ECO:0000256" key="8">
    <source>
        <dbReference type="ARBA" id="ARBA00023242"/>
    </source>
</evidence>
<feature type="domain" description="C2H2-type" evidence="11">
    <location>
        <begin position="719"/>
        <end position="743"/>
    </location>
</feature>
<dbReference type="Gene3D" id="1.10.10.60">
    <property type="entry name" value="Homeodomain-like"/>
    <property type="match status" value="1"/>
</dbReference>
<dbReference type="InterPro" id="IPR013087">
    <property type="entry name" value="Znf_C2H2_type"/>
</dbReference>
<keyword evidence="4 9" id="KW-0863">Zinc-finger</keyword>
<evidence type="ECO:0000256" key="7">
    <source>
        <dbReference type="ARBA" id="ARBA00023163"/>
    </source>
</evidence>
<evidence type="ECO:0000256" key="3">
    <source>
        <dbReference type="ARBA" id="ARBA00022737"/>
    </source>
</evidence>
<evidence type="ECO:0000256" key="4">
    <source>
        <dbReference type="ARBA" id="ARBA00022771"/>
    </source>
</evidence>
<feature type="compositionally biased region" description="Polar residues" evidence="10">
    <location>
        <begin position="864"/>
        <end position="873"/>
    </location>
</feature>
<keyword evidence="6" id="KW-0805">Transcription regulation</keyword>
<feature type="region of interest" description="Disordered" evidence="10">
    <location>
        <begin position="367"/>
        <end position="387"/>
    </location>
</feature>
<dbReference type="SMART" id="SM00355">
    <property type="entry name" value="ZnF_C2H2"/>
    <property type="match status" value="4"/>
</dbReference>
<feature type="region of interest" description="Disordered" evidence="10">
    <location>
        <begin position="673"/>
        <end position="693"/>
    </location>
</feature>
<evidence type="ECO:0000256" key="6">
    <source>
        <dbReference type="ARBA" id="ARBA00023015"/>
    </source>
</evidence>
<evidence type="ECO:0000256" key="2">
    <source>
        <dbReference type="ARBA" id="ARBA00022723"/>
    </source>
</evidence>
<dbReference type="GO" id="GO:0003714">
    <property type="term" value="F:transcription corepressor activity"/>
    <property type="evidence" value="ECO:0007669"/>
    <property type="project" value="TreeGrafter"/>
</dbReference>
<feature type="domain" description="C2H2-type" evidence="11">
    <location>
        <begin position="542"/>
        <end position="569"/>
    </location>
</feature>
<comment type="caution">
    <text evidence="14">The sequence shown here is derived from an EMBL/GenBank/DDBJ whole genome shotgun (WGS) entry which is preliminary data.</text>
</comment>
<protein>
    <submittedName>
        <fullName evidence="14">Zinc finger protein 541-like</fullName>
    </submittedName>
</protein>
<feature type="domain" description="C2H2-type" evidence="11">
    <location>
        <begin position="598"/>
        <end position="623"/>
    </location>
</feature>
<dbReference type="InterPro" id="IPR051066">
    <property type="entry name" value="Trans_reg/Corepressor"/>
</dbReference>
<organism evidence="14 15">
    <name type="scientific">Brachionus plicatilis</name>
    <name type="common">Marine rotifer</name>
    <name type="synonym">Brachionus muelleri</name>
    <dbReference type="NCBI Taxonomy" id="10195"/>
    <lineage>
        <taxon>Eukaryota</taxon>
        <taxon>Metazoa</taxon>
        <taxon>Spiralia</taxon>
        <taxon>Gnathifera</taxon>
        <taxon>Rotifera</taxon>
        <taxon>Eurotatoria</taxon>
        <taxon>Monogononta</taxon>
        <taxon>Pseudotrocha</taxon>
        <taxon>Ploima</taxon>
        <taxon>Brachionidae</taxon>
        <taxon>Brachionus</taxon>
    </lineage>
</organism>
<dbReference type="EMBL" id="REGN01002048">
    <property type="protein sequence ID" value="RNA30737.1"/>
    <property type="molecule type" value="Genomic_DNA"/>
</dbReference>
<evidence type="ECO:0000256" key="10">
    <source>
        <dbReference type="SAM" id="MobiDB-lite"/>
    </source>
</evidence>
<dbReference type="PANTHER" id="PTHR16089">
    <property type="entry name" value="REST COREPRESSOR COREST PROTEIN-RELATED"/>
    <property type="match status" value="1"/>
</dbReference>
<dbReference type="SMART" id="SM00717">
    <property type="entry name" value="SANT"/>
    <property type="match status" value="1"/>
</dbReference>
<evidence type="ECO:0000259" key="11">
    <source>
        <dbReference type="PROSITE" id="PS50157"/>
    </source>
</evidence>
<gene>
    <name evidence="14" type="ORF">BpHYR1_025576</name>
</gene>
<feature type="region of interest" description="Disordered" evidence="10">
    <location>
        <begin position="915"/>
        <end position="936"/>
    </location>
</feature>
<feature type="compositionally biased region" description="Polar residues" evidence="10">
    <location>
        <begin position="1395"/>
        <end position="1404"/>
    </location>
</feature>
<dbReference type="SMART" id="SM01189">
    <property type="entry name" value="ELM2"/>
    <property type="match status" value="1"/>
</dbReference>
<dbReference type="FunFam" id="3.30.160.60:FF:000744">
    <property type="entry name" value="zinc finger E-box-binding homeobox 1"/>
    <property type="match status" value="1"/>
</dbReference>
<evidence type="ECO:0000256" key="5">
    <source>
        <dbReference type="ARBA" id="ARBA00022833"/>
    </source>
</evidence>
<keyword evidence="3" id="KW-0677">Repeat</keyword>
<name>A0A3M7S537_BRAPC</name>
<dbReference type="InterPro" id="IPR036236">
    <property type="entry name" value="Znf_C2H2_sf"/>
</dbReference>
<keyword evidence="8" id="KW-0539">Nucleus</keyword>
<dbReference type="Pfam" id="PF01448">
    <property type="entry name" value="ELM2"/>
    <property type="match status" value="1"/>
</dbReference>
<keyword evidence="15" id="KW-1185">Reference proteome</keyword>
<proteinExistence type="predicted"/>
<feature type="domain" description="ELM2" evidence="12">
    <location>
        <begin position="1216"/>
        <end position="1308"/>
    </location>
</feature>
<dbReference type="GO" id="GO:0005667">
    <property type="term" value="C:transcription regulator complex"/>
    <property type="evidence" value="ECO:0007669"/>
    <property type="project" value="TreeGrafter"/>
</dbReference>
<dbReference type="SUPFAM" id="SSF57667">
    <property type="entry name" value="beta-beta-alpha zinc fingers"/>
    <property type="match status" value="2"/>
</dbReference>
<evidence type="ECO:0000256" key="1">
    <source>
        <dbReference type="ARBA" id="ARBA00004123"/>
    </source>
</evidence>
<dbReference type="InterPro" id="IPR000949">
    <property type="entry name" value="ELM2_dom"/>
</dbReference>
<comment type="subcellular location">
    <subcellularLocation>
        <location evidence="1">Nucleus</location>
    </subcellularLocation>
</comment>
<feature type="region of interest" description="Disordered" evidence="10">
    <location>
        <begin position="1435"/>
        <end position="1478"/>
    </location>
</feature>
<dbReference type="PROSITE" id="PS51156">
    <property type="entry name" value="ELM2"/>
    <property type="match status" value="1"/>
</dbReference>
<feature type="region of interest" description="Disordered" evidence="10">
    <location>
        <begin position="503"/>
        <end position="523"/>
    </location>
</feature>
<dbReference type="InterPro" id="IPR017884">
    <property type="entry name" value="SANT_dom"/>
</dbReference>
<feature type="compositionally biased region" description="Polar residues" evidence="10">
    <location>
        <begin position="34"/>
        <end position="45"/>
    </location>
</feature>
<dbReference type="PROSITE" id="PS50157">
    <property type="entry name" value="ZINC_FINGER_C2H2_2"/>
    <property type="match status" value="4"/>
</dbReference>
<feature type="region of interest" description="Disordered" evidence="10">
    <location>
        <begin position="1395"/>
        <end position="1417"/>
    </location>
</feature>
<feature type="region of interest" description="Disordered" evidence="10">
    <location>
        <begin position="1"/>
        <end position="83"/>
    </location>
</feature>
<keyword evidence="2" id="KW-0479">Metal-binding</keyword>
<feature type="compositionally biased region" description="Low complexity" evidence="10">
    <location>
        <begin position="46"/>
        <end position="78"/>
    </location>
</feature>
<feature type="compositionally biased region" description="Low complexity" evidence="10">
    <location>
        <begin position="1"/>
        <end position="20"/>
    </location>
</feature>
<feature type="region of interest" description="Disordered" evidence="10">
    <location>
        <begin position="830"/>
        <end position="894"/>
    </location>
</feature>
<sequence length="1499" mass="168006">MQQQQQQQQQQHQQQQQQQQRNSFYRANRPGNLNIVNDVTSESSIQQQQQQQQLQTYNQQSLSGGYSNSYNNPGNYSSTQQTNLNSPHYIQQVSPSYSAYQGQYQSSKLSYEQSFTPKYSPGPSSAHILTKQNYFNFDVPAKSSNTQIPQSPAPAQIQNKYNPVPSSPHLTNQSKNASTAAFSTQNPRYQANYAPFSGSFQKPPHTPVSAIPYQSYSAIQSQHLSHSLSVPNSPIHPYKANHNHSIQNQHSVFQFSALNNPGLASTNGATGTATGASASCLNGQAALSNYSNFYSNTTTDTNLIDFNGVDVASNLDSFKPSSQNQSDTSNNLMNASTFSENDVDMVQEVINNMIQKEESIKLSPQGYMLSNETSSSSSSNPNSNMDNSASFGDNFDITFDAAASHKEASVDMLDINNNTVLSEAKSGSKSNLESLASIANIILNPEQKANTESKQFMYSLSNLSEAASAEFVLNYGLDNSKLKSKNGPDDTLDKSKALKKQAKPLATKDMCSHSPQSYEDGYGGDKAKPFDSLAAQSNSSIQTCPDCSKIFTNKSALAKHRLIHSNERKYSCHLCDKSFKRQDHLNGHLLTHQDKKPFVCKAPGCDKSYCDSRSLKRHVESQHQDFLAQLAHGNKDALNYLPSIGKIKANVAPNFQHEISVQDLIKSKVTQVKKDQNQQYSPITPVPGQNEESKSVAADLNANNSRPKNFFTFEEPKPEICKICGKGFKNIPALNGHMRLHGGFIKTKLGAKSTNDLANSDSNSNTSQSQQGAQNLHINQPLSNSSLLFNDDSMSSNCSSNNSFTSNFSSNNKKFNNYTTQSNLVQKPFQLPISQPQVKPKSKGKVISEKDTSSNKNTNLTSNQQIPFSQPSEQNKKTNGKIESNEKSAQMPAPNIMMPQKSTKEFQLYSNFGQNFPRNFLDPDLPSEPPKQNETENATFLPVKHSTSEQHDNSNVKENDNDKNLQMFSRIYDFTNAIMNQRATMQAAAAAAVVAAVMNQPQNQHNITKPKPKPMPLVIPQAISAFQKTSYQKPLFYPQLSNGSFMPHIYPNATLLKSPRLFDTDTKKQYTPPPMLSPFRKGPGLFYNPKNINNLFTIPNFLNNRFNGFNTNAPFSFNYNAGYGFNNEWQINEEQERFAEKNDNFERTIEENVAVEEPARNQDQIEQNLKPNLIKSKLLNQVSQTSGQMGTFFPEDTISNEVIAASLIDDSKNNKPFINIGSEYQAVIPECKQRFENEYMSTPEPEDLMWSSEVVQKLDSHQITNYLNLICKSSLVFGSSNNLELGLHILNYFDGDIKCSLKAFLDETVELPENHPITTYKYTETDIWTTEEIKKFETAILKHDKVFSEIANEVETKSINQCIEFYYLWKKVMSDNTKKKWKNLKKRRSFEDTIEQNLRSSNNGKAGFSNENESEEASIKNIENEFDDQLDEVDFTNGNTSKNYLKESQKNRLGVDENSKSRLSTPSPSQFTSNKYDRDKCNQGFVTKRKLSQHLEAKY</sequence>
<dbReference type="InterPro" id="IPR001005">
    <property type="entry name" value="SANT/Myb"/>
</dbReference>
<evidence type="ECO:0000256" key="9">
    <source>
        <dbReference type="PROSITE-ProRule" id="PRU00042"/>
    </source>
</evidence>
<dbReference type="SUPFAM" id="SSF46689">
    <property type="entry name" value="Homeodomain-like"/>
    <property type="match status" value="1"/>
</dbReference>
<dbReference type="PROSITE" id="PS51293">
    <property type="entry name" value="SANT"/>
    <property type="match status" value="1"/>
</dbReference>
<dbReference type="PROSITE" id="PS00028">
    <property type="entry name" value="ZINC_FINGER_C2H2_1"/>
    <property type="match status" value="4"/>
</dbReference>
<feature type="compositionally biased region" description="Polar residues" evidence="10">
    <location>
        <begin position="1461"/>
        <end position="1474"/>
    </location>
</feature>
<dbReference type="FunFam" id="3.30.160.60:FF:000656">
    <property type="entry name" value="Zinc finger protein 541"/>
    <property type="match status" value="1"/>
</dbReference>
<keyword evidence="7" id="KW-0804">Transcription</keyword>
<dbReference type="Pfam" id="PF00096">
    <property type="entry name" value="zf-C2H2"/>
    <property type="match status" value="3"/>
</dbReference>
<feature type="compositionally biased region" description="Low complexity" evidence="10">
    <location>
        <begin position="370"/>
        <end position="387"/>
    </location>
</feature>
<keyword evidence="5" id="KW-0862">Zinc</keyword>
<dbReference type="InterPro" id="IPR009057">
    <property type="entry name" value="Homeodomain-like_sf"/>
</dbReference>
<dbReference type="STRING" id="10195.A0A3M7S537"/>
<dbReference type="Pfam" id="PF00249">
    <property type="entry name" value="Myb_DNA-binding"/>
    <property type="match status" value="1"/>
</dbReference>
<dbReference type="PANTHER" id="PTHR16089:SF40">
    <property type="entry name" value="SUPPRESSOR OF ACTIVATED EGL-4 PROTEIN 1"/>
    <property type="match status" value="1"/>
</dbReference>
<evidence type="ECO:0000259" key="12">
    <source>
        <dbReference type="PROSITE" id="PS51156"/>
    </source>
</evidence>
<reference evidence="14 15" key="1">
    <citation type="journal article" date="2018" name="Sci. Rep.">
        <title>Genomic signatures of local adaptation to the degree of environmental predictability in rotifers.</title>
        <authorList>
            <person name="Franch-Gras L."/>
            <person name="Hahn C."/>
            <person name="Garcia-Roger E.M."/>
            <person name="Carmona M.J."/>
            <person name="Serra M."/>
            <person name="Gomez A."/>
        </authorList>
    </citation>
    <scope>NUCLEOTIDE SEQUENCE [LARGE SCALE GENOMIC DNA]</scope>
    <source>
        <strain evidence="14">HYR1</strain>
    </source>
</reference>
<feature type="domain" description="C2H2-type" evidence="11">
    <location>
        <begin position="570"/>
        <end position="597"/>
    </location>
</feature>
<evidence type="ECO:0000313" key="15">
    <source>
        <dbReference type="Proteomes" id="UP000276133"/>
    </source>
</evidence>
<dbReference type="OrthoDB" id="5977959at2759"/>
<dbReference type="GO" id="GO:0006357">
    <property type="term" value="P:regulation of transcription by RNA polymerase II"/>
    <property type="evidence" value="ECO:0007669"/>
    <property type="project" value="TreeGrafter"/>
</dbReference>
<feature type="compositionally biased region" description="Low complexity" evidence="10">
    <location>
        <begin position="854"/>
        <end position="863"/>
    </location>
</feature>
<feature type="domain" description="SANT" evidence="13">
    <location>
        <begin position="1323"/>
        <end position="1374"/>
    </location>
</feature>
<dbReference type="Proteomes" id="UP000276133">
    <property type="component" value="Unassembled WGS sequence"/>
</dbReference>
<evidence type="ECO:0000259" key="13">
    <source>
        <dbReference type="PROSITE" id="PS51293"/>
    </source>
</evidence>
<dbReference type="GO" id="GO:0000118">
    <property type="term" value="C:histone deacetylase complex"/>
    <property type="evidence" value="ECO:0007669"/>
    <property type="project" value="TreeGrafter"/>
</dbReference>
<evidence type="ECO:0000313" key="14">
    <source>
        <dbReference type="EMBL" id="RNA30737.1"/>
    </source>
</evidence>
<accession>A0A3M7S537</accession>
<feature type="compositionally biased region" description="Basic and acidic residues" evidence="10">
    <location>
        <begin position="1444"/>
        <end position="1460"/>
    </location>
</feature>
<dbReference type="Gene3D" id="3.30.160.60">
    <property type="entry name" value="Classic Zinc Finger"/>
    <property type="match status" value="3"/>
</dbReference>
<dbReference type="Pfam" id="PF13912">
    <property type="entry name" value="zf-C2H2_6"/>
    <property type="match status" value="1"/>
</dbReference>
<dbReference type="GO" id="GO:0008270">
    <property type="term" value="F:zinc ion binding"/>
    <property type="evidence" value="ECO:0007669"/>
    <property type="project" value="UniProtKB-KW"/>
</dbReference>